<protein>
    <submittedName>
        <fullName evidence="1">Uncharacterized protein</fullName>
    </submittedName>
</protein>
<dbReference type="EMBL" id="GBRH01158881">
    <property type="protein sequence ID" value="JAE39015.1"/>
    <property type="molecule type" value="Transcribed_RNA"/>
</dbReference>
<organism evidence="1">
    <name type="scientific">Arundo donax</name>
    <name type="common">Giant reed</name>
    <name type="synonym">Donax arundinaceus</name>
    <dbReference type="NCBI Taxonomy" id="35708"/>
    <lineage>
        <taxon>Eukaryota</taxon>
        <taxon>Viridiplantae</taxon>
        <taxon>Streptophyta</taxon>
        <taxon>Embryophyta</taxon>
        <taxon>Tracheophyta</taxon>
        <taxon>Spermatophyta</taxon>
        <taxon>Magnoliopsida</taxon>
        <taxon>Liliopsida</taxon>
        <taxon>Poales</taxon>
        <taxon>Poaceae</taxon>
        <taxon>PACMAD clade</taxon>
        <taxon>Arundinoideae</taxon>
        <taxon>Arundineae</taxon>
        <taxon>Arundo</taxon>
    </lineage>
</organism>
<name>A0A0A9HPF1_ARUDO</name>
<accession>A0A0A9HPF1</accession>
<evidence type="ECO:0000313" key="1">
    <source>
        <dbReference type="EMBL" id="JAE39015.1"/>
    </source>
</evidence>
<reference evidence="1" key="2">
    <citation type="journal article" date="2015" name="Data Brief">
        <title>Shoot transcriptome of the giant reed, Arundo donax.</title>
        <authorList>
            <person name="Barrero R.A."/>
            <person name="Guerrero F.D."/>
            <person name="Moolhuijzen P."/>
            <person name="Goolsby J.A."/>
            <person name="Tidwell J."/>
            <person name="Bellgard S.E."/>
            <person name="Bellgard M.I."/>
        </authorList>
    </citation>
    <scope>NUCLEOTIDE SEQUENCE</scope>
    <source>
        <tissue evidence="1">Shoot tissue taken approximately 20 cm above the soil surface</tissue>
    </source>
</reference>
<proteinExistence type="predicted"/>
<dbReference type="AlphaFoldDB" id="A0A0A9HPF1"/>
<sequence>MQSSTIAPRFASISWACSHPWSSVMCLLSSSNHLAYSMSNITAPELVSPGALHPPGSRPCEGALCSSCSIC</sequence>
<reference evidence="1" key="1">
    <citation type="submission" date="2014-09" db="EMBL/GenBank/DDBJ databases">
        <authorList>
            <person name="Magalhaes I.L.F."/>
            <person name="Oliveira U."/>
            <person name="Santos F.R."/>
            <person name="Vidigal T.H.D.A."/>
            <person name="Brescovit A.D."/>
            <person name="Santos A.J."/>
        </authorList>
    </citation>
    <scope>NUCLEOTIDE SEQUENCE</scope>
    <source>
        <tissue evidence="1">Shoot tissue taken approximately 20 cm above the soil surface</tissue>
    </source>
</reference>